<feature type="transmembrane region" description="Helical" evidence="1">
    <location>
        <begin position="40"/>
        <end position="57"/>
    </location>
</feature>
<dbReference type="STRING" id="1123755.SAMN05444714_1110"/>
<dbReference type="NCBIfam" id="NF009314">
    <property type="entry name" value="PRK12674.1-2"/>
    <property type="match status" value="1"/>
</dbReference>
<dbReference type="EMBL" id="FOZM01000001">
    <property type="protein sequence ID" value="SFS09332.1"/>
    <property type="molecule type" value="Genomic_DNA"/>
</dbReference>
<dbReference type="AlphaFoldDB" id="A0A1I6M1G3"/>
<gene>
    <name evidence="2" type="ORF">SAMN05444714_1110</name>
</gene>
<organism evidence="2 3">
    <name type="scientific">Yoonia litorea</name>
    <dbReference type="NCBI Taxonomy" id="1123755"/>
    <lineage>
        <taxon>Bacteria</taxon>
        <taxon>Pseudomonadati</taxon>
        <taxon>Pseudomonadota</taxon>
        <taxon>Alphaproteobacteria</taxon>
        <taxon>Rhodobacterales</taxon>
        <taxon>Paracoccaceae</taxon>
        <taxon>Yoonia</taxon>
    </lineage>
</organism>
<keyword evidence="1" id="KW-1133">Transmembrane helix</keyword>
<feature type="transmembrane region" description="Helical" evidence="1">
    <location>
        <begin position="6"/>
        <end position="28"/>
    </location>
</feature>
<dbReference type="NCBIfam" id="TIGR01300">
    <property type="entry name" value="CPA3_mnhG_phaG"/>
    <property type="match status" value="1"/>
</dbReference>
<sequence length="102" mass="10726">MTDILIGLFLLIGGFFALIAAIGVLRLPDVLMRMHASTKAGILGSSLILIGGAIYLSETEITVRVVAIILFLMLTSPIGAHMIGRASVKDLSSKNDSAESGR</sequence>
<dbReference type="PANTHER" id="PTHR34703">
    <property type="entry name" value="ANTIPORTER SUBUNIT MNHG2-RELATED"/>
    <property type="match status" value="1"/>
</dbReference>
<name>A0A1I6M1G3_9RHOB</name>
<dbReference type="RefSeq" id="WP_090204959.1">
    <property type="nucleotide sequence ID" value="NZ_FOZM01000001.1"/>
</dbReference>
<dbReference type="Proteomes" id="UP000198926">
    <property type="component" value="Unassembled WGS sequence"/>
</dbReference>
<dbReference type="InterPro" id="IPR005133">
    <property type="entry name" value="PhaG_MnhG_YufB"/>
</dbReference>
<keyword evidence="3" id="KW-1185">Reference proteome</keyword>
<keyword evidence="1" id="KW-0812">Transmembrane</keyword>
<dbReference type="PANTHER" id="PTHR34703:SF1">
    <property type="entry name" value="ANTIPORTER SUBUNIT MNHG2-RELATED"/>
    <property type="match status" value="1"/>
</dbReference>
<dbReference type="OrthoDB" id="4427992at2"/>
<protein>
    <submittedName>
        <fullName evidence="2">Multicomponent Na+:H+ antiporter subunit G</fullName>
    </submittedName>
</protein>
<feature type="transmembrane region" description="Helical" evidence="1">
    <location>
        <begin position="63"/>
        <end position="84"/>
    </location>
</feature>
<accession>A0A1I6M1G3</accession>
<dbReference type="Pfam" id="PF03334">
    <property type="entry name" value="PhaG_MnhG_YufB"/>
    <property type="match status" value="1"/>
</dbReference>
<keyword evidence="1" id="KW-0472">Membrane</keyword>
<dbReference type="GO" id="GO:0015385">
    <property type="term" value="F:sodium:proton antiporter activity"/>
    <property type="evidence" value="ECO:0007669"/>
    <property type="project" value="TreeGrafter"/>
</dbReference>
<evidence type="ECO:0000313" key="3">
    <source>
        <dbReference type="Proteomes" id="UP000198926"/>
    </source>
</evidence>
<reference evidence="2 3" key="1">
    <citation type="submission" date="2016-10" db="EMBL/GenBank/DDBJ databases">
        <authorList>
            <person name="de Groot N.N."/>
        </authorList>
    </citation>
    <scope>NUCLEOTIDE SEQUENCE [LARGE SCALE GENOMIC DNA]</scope>
    <source>
        <strain evidence="2 3">DSM 29433</strain>
    </source>
</reference>
<proteinExistence type="predicted"/>
<evidence type="ECO:0000256" key="1">
    <source>
        <dbReference type="SAM" id="Phobius"/>
    </source>
</evidence>
<evidence type="ECO:0000313" key="2">
    <source>
        <dbReference type="EMBL" id="SFS09332.1"/>
    </source>
</evidence>